<sequence length="167" mass="18061">MNAITVKTITMNALMKPRALTLFVSLLLSSVAFQASAATLEVVEPWARPSPPGAPSAGFMRIKNLSDQDDVLLSASGDFASRIELHLSSMVDGVMKMAEQEQGVVIPAGGEVVFKPGSYHLMFMGLYQPFNSGEAYQVTLEFKQAGMMTVVLPVKTIDEAAKTQMHH</sequence>
<protein>
    <submittedName>
        <fullName evidence="2">Copper chaperone PCu(A)C</fullName>
    </submittedName>
</protein>
<dbReference type="EMBL" id="VKAD01000001">
    <property type="protein sequence ID" value="TXR54800.1"/>
    <property type="molecule type" value="Genomic_DNA"/>
</dbReference>
<dbReference type="InterPro" id="IPR036182">
    <property type="entry name" value="PCuAC_sf"/>
</dbReference>
<dbReference type="InterPro" id="IPR007410">
    <property type="entry name" value="LpqE-like"/>
</dbReference>
<dbReference type="Proteomes" id="UP000321764">
    <property type="component" value="Unassembled WGS sequence"/>
</dbReference>
<evidence type="ECO:0000313" key="3">
    <source>
        <dbReference type="Proteomes" id="UP000321764"/>
    </source>
</evidence>
<dbReference type="PANTHER" id="PTHR36302:SF1">
    <property type="entry name" value="COPPER CHAPERONE PCU(A)C"/>
    <property type="match status" value="1"/>
</dbReference>
<proteinExistence type="predicted"/>
<dbReference type="AlphaFoldDB" id="A0A5C8ZD63"/>
<dbReference type="SUPFAM" id="SSF110087">
    <property type="entry name" value="DR1885-like metal-binding protein"/>
    <property type="match status" value="1"/>
</dbReference>
<evidence type="ECO:0000313" key="2">
    <source>
        <dbReference type="EMBL" id="TXR54800.1"/>
    </source>
</evidence>
<dbReference type="InterPro" id="IPR058248">
    <property type="entry name" value="Lxx211020-like"/>
</dbReference>
<dbReference type="Gene3D" id="2.60.40.1890">
    <property type="entry name" value="PCu(A)C copper chaperone"/>
    <property type="match status" value="1"/>
</dbReference>
<keyword evidence="1" id="KW-0732">Signal</keyword>
<dbReference type="PANTHER" id="PTHR36302">
    <property type="entry name" value="BLR7088 PROTEIN"/>
    <property type="match status" value="1"/>
</dbReference>
<evidence type="ECO:0000256" key="1">
    <source>
        <dbReference type="SAM" id="SignalP"/>
    </source>
</evidence>
<reference evidence="2 3" key="1">
    <citation type="submission" date="2019-07" db="EMBL/GenBank/DDBJ databases">
        <title>Reinekea sp. strain SSH23 genome sequencing and assembly.</title>
        <authorList>
            <person name="Kim I."/>
        </authorList>
    </citation>
    <scope>NUCLEOTIDE SEQUENCE [LARGE SCALE GENOMIC DNA]</scope>
    <source>
        <strain evidence="2 3">SSH23</strain>
    </source>
</reference>
<gene>
    <name evidence="2" type="ORF">FME95_09775</name>
</gene>
<organism evidence="2 3">
    <name type="scientific">Reinekea thalattae</name>
    <dbReference type="NCBI Taxonomy" id="2593301"/>
    <lineage>
        <taxon>Bacteria</taxon>
        <taxon>Pseudomonadati</taxon>
        <taxon>Pseudomonadota</taxon>
        <taxon>Gammaproteobacteria</taxon>
        <taxon>Oceanospirillales</taxon>
        <taxon>Saccharospirillaceae</taxon>
        <taxon>Reinekea</taxon>
    </lineage>
</organism>
<dbReference type="OrthoDB" id="9796962at2"/>
<accession>A0A5C8ZD63</accession>
<feature type="chain" id="PRO_5022952007" evidence="1">
    <location>
        <begin position="38"/>
        <end position="167"/>
    </location>
</feature>
<dbReference type="RefSeq" id="WP_147714199.1">
    <property type="nucleotide sequence ID" value="NZ_VKAD01000001.1"/>
</dbReference>
<comment type="caution">
    <text evidence="2">The sequence shown here is derived from an EMBL/GenBank/DDBJ whole genome shotgun (WGS) entry which is preliminary data.</text>
</comment>
<keyword evidence="3" id="KW-1185">Reference proteome</keyword>
<feature type="signal peptide" evidence="1">
    <location>
        <begin position="1"/>
        <end position="37"/>
    </location>
</feature>
<name>A0A5C8ZD63_9GAMM</name>
<dbReference type="Pfam" id="PF04314">
    <property type="entry name" value="PCuAC"/>
    <property type="match status" value="1"/>
</dbReference>